<evidence type="ECO:0008006" key="3">
    <source>
        <dbReference type="Google" id="ProtNLM"/>
    </source>
</evidence>
<evidence type="ECO:0000313" key="2">
    <source>
        <dbReference type="Proteomes" id="UP001432011"/>
    </source>
</evidence>
<dbReference type="Proteomes" id="UP001432011">
    <property type="component" value="Chromosome"/>
</dbReference>
<organism evidence="1 2">
    <name type="scientific">Microbispora hainanensis</name>
    <dbReference type="NCBI Taxonomy" id="568844"/>
    <lineage>
        <taxon>Bacteria</taxon>
        <taxon>Bacillati</taxon>
        <taxon>Actinomycetota</taxon>
        <taxon>Actinomycetes</taxon>
        <taxon>Streptosporangiales</taxon>
        <taxon>Streptosporangiaceae</taxon>
        <taxon>Microbispora</taxon>
    </lineage>
</organism>
<protein>
    <recommendedName>
        <fullName evidence="3">Transposase</fullName>
    </recommendedName>
</protein>
<proteinExistence type="predicted"/>
<accession>A0ABZ1T058</accession>
<keyword evidence="2" id="KW-1185">Reference proteome</keyword>
<dbReference type="EMBL" id="CP108085">
    <property type="protein sequence ID" value="WUP77944.1"/>
    <property type="molecule type" value="Genomic_DNA"/>
</dbReference>
<reference evidence="1" key="1">
    <citation type="submission" date="2022-10" db="EMBL/GenBank/DDBJ databases">
        <title>The complete genomes of actinobacterial strains from the NBC collection.</title>
        <authorList>
            <person name="Joergensen T.S."/>
            <person name="Alvarez Arevalo M."/>
            <person name="Sterndorff E.B."/>
            <person name="Faurdal D."/>
            <person name="Vuksanovic O."/>
            <person name="Mourched A.-S."/>
            <person name="Charusanti P."/>
            <person name="Shaw S."/>
            <person name="Blin K."/>
            <person name="Weber T."/>
        </authorList>
    </citation>
    <scope>NUCLEOTIDE SEQUENCE</scope>
    <source>
        <strain evidence="1">NBC_00254</strain>
    </source>
</reference>
<gene>
    <name evidence="1" type="ORF">OG913_13345</name>
</gene>
<sequence length="48" mass="5515">MYGRNHWAELREAGHTVRVIRIKNAPGSRVAYRDRYQVALLPPSSGKH</sequence>
<dbReference type="RefSeq" id="WP_168066453.1">
    <property type="nucleotide sequence ID" value="NZ_CP108085.1"/>
</dbReference>
<name>A0ABZ1T058_9ACTN</name>
<evidence type="ECO:0000313" key="1">
    <source>
        <dbReference type="EMBL" id="WUP77944.1"/>
    </source>
</evidence>